<evidence type="ECO:0000256" key="1">
    <source>
        <dbReference type="ARBA" id="ARBA00007594"/>
    </source>
</evidence>
<evidence type="ECO:0000313" key="8">
    <source>
        <dbReference type="Proteomes" id="UP001163828"/>
    </source>
</evidence>
<gene>
    <name evidence="7" type="ORF">F5050DRAFT_1718472</name>
</gene>
<dbReference type="InterPro" id="IPR036919">
    <property type="entry name" value="Ribo_uL30_ferredoxin-like_sf"/>
</dbReference>
<dbReference type="Gene3D" id="3.30.1390.20">
    <property type="entry name" value="Ribosomal protein L30, ferredoxin-like fold domain"/>
    <property type="match status" value="1"/>
</dbReference>
<accession>A0ABQ8QUP9</accession>
<comment type="similarity">
    <text evidence="1">Belongs to the universal ribosomal protein uL30 family.</text>
</comment>
<proteinExistence type="inferred from homology"/>
<keyword evidence="3" id="KW-0687">Ribonucleoprotein</keyword>
<dbReference type="EMBL" id="MU790503">
    <property type="protein sequence ID" value="KAJ4002239.1"/>
    <property type="molecule type" value="Genomic_DNA"/>
</dbReference>
<evidence type="ECO:0000256" key="3">
    <source>
        <dbReference type="ARBA" id="ARBA00023274"/>
    </source>
</evidence>
<feature type="region of interest" description="Disordered" evidence="5">
    <location>
        <begin position="19"/>
        <end position="45"/>
    </location>
</feature>
<evidence type="ECO:0000256" key="2">
    <source>
        <dbReference type="ARBA" id="ARBA00022980"/>
    </source>
</evidence>
<feature type="compositionally biased region" description="Pro residues" evidence="5">
    <location>
        <begin position="29"/>
        <end position="41"/>
    </location>
</feature>
<dbReference type="PANTHER" id="PTHR15892:SF2">
    <property type="entry name" value="LARGE RIBOSOMAL SUBUNIT PROTEIN UL30M"/>
    <property type="match status" value="1"/>
</dbReference>
<name>A0ABQ8QUP9_9AGAR</name>
<dbReference type="InterPro" id="IPR016082">
    <property type="entry name" value="Ribosomal_uL30_ferredoxin-like"/>
</dbReference>
<evidence type="ECO:0000313" key="7">
    <source>
        <dbReference type="EMBL" id="KAJ4002239.1"/>
    </source>
</evidence>
<sequence>MPTMNSRWVLLANAKRRIPTPTRRVIHTPPTPPSSSPPSTPPTTHYKITLRRSAISLGSRIQNTLVSLGIHRRFQTVYHRHGAEVAGKILKVKELVEVENVEEGMVMTKEEMGRERKARRGYKVVGGGGGGGEKRRSVI</sequence>
<dbReference type="PANTHER" id="PTHR15892">
    <property type="entry name" value="MITOCHONDRIAL RIBOSOMAL PROTEIN L30"/>
    <property type="match status" value="1"/>
</dbReference>
<dbReference type="SUPFAM" id="SSF55129">
    <property type="entry name" value="Ribosomal protein L30p/L7e"/>
    <property type="match status" value="1"/>
</dbReference>
<dbReference type="Proteomes" id="UP001163828">
    <property type="component" value="Unassembled WGS sequence"/>
</dbReference>
<organism evidence="7 8">
    <name type="scientific">Lentinula boryana</name>
    <dbReference type="NCBI Taxonomy" id="40481"/>
    <lineage>
        <taxon>Eukaryota</taxon>
        <taxon>Fungi</taxon>
        <taxon>Dikarya</taxon>
        <taxon>Basidiomycota</taxon>
        <taxon>Agaricomycotina</taxon>
        <taxon>Agaricomycetes</taxon>
        <taxon>Agaricomycetidae</taxon>
        <taxon>Agaricales</taxon>
        <taxon>Marasmiineae</taxon>
        <taxon>Omphalotaceae</taxon>
        <taxon>Lentinula</taxon>
    </lineage>
</organism>
<evidence type="ECO:0000256" key="4">
    <source>
        <dbReference type="ARBA" id="ARBA00035281"/>
    </source>
</evidence>
<comment type="caution">
    <text evidence="7">The sequence shown here is derived from an EMBL/GenBank/DDBJ whole genome shotgun (WGS) entry which is preliminary data.</text>
</comment>
<keyword evidence="2" id="KW-0689">Ribosomal protein</keyword>
<protein>
    <recommendedName>
        <fullName evidence="4">Large ribosomal subunit protein uL30m</fullName>
    </recommendedName>
</protein>
<dbReference type="Pfam" id="PF00327">
    <property type="entry name" value="Ribosomal_L30"/>
    <property type="match status" value="1"/>
</dbReference>
<evidence type="ECO:0000259" key="6">
    <source>
        <dbReference type="Pfam" id="PF00327"/>
    </source>
</evidence>
<dbReference type="InterPro" id="IPR005996">
    <property type="entry name" value="Ribosomal_uL30_bac-type"/>
</dbReference>
<keyword evidence="8" id="KW-1185">Reference proteome</keyword>
<reference evidence="7" key="1">
    <citation type="submission" date="2022-08" db="EMBL/GenBank/DDBJ databases">
        <authorList>
            <consortium name="DOE Joint Genome Institute"/>
            <person name="Min B."/>
            <person name="Riley R."/>
            <person name="Sierra-Patev S."/>
            <person name="Naranjo-Ortiz M."/>
            <person name="Looney B."/>
            <person name="Konkel Z."/>
            <person name="Slot J.C."/>
            <person name="Sakamoto Y."/>
            <person name="Steenwyk J.L."/>
            <person name="Rokas A."/>
            <person name="Carro J."/>
            <person name="Camarero S."/>
            <person name="Ferreira P."/>
            <person name="Molpeceres G."/>
            <person name="Ruiz-Duenas F.J."/>
            <person name="Serrano A."/>
            <person name="Henrissat B."/>
            <person name="Drula E."/>
            <person name="Hughes K.W."/>
            <person name="Mata J.L."/>
            <person name="Ishikawa N.K."/>
            <person name="Vargas-Isla R."/>
            <person name="Ushijima S."/>
            <person name="Smith C.A."/>
            <person name="Ahrendt S."/>
            <person name="Andreopoulos W."/>
            <person name="He G."/>
            <person name="Labutti K."/>
            <person name="Lipzen A."/>
            <person name="Ng V."/>
            <person name="Sandor L."/>
            <person name="Barry K."/>
            <person name="Martinez A.T."/>
            <person name="Xiao Y."/>
            <person name="Gibbons J.G."/>
            <person name="Terashima K."/>
            <person name="Hibbett D.S."/>
            <person name="Grigoriev I.V."/>
        </authorList>
    </citation>
    <scope>NUCLEOTIDE SEQUENCE</scope>
    <source>
        <strain evidence="7">TFB10827</strain>
    </source>
</reference>
<feature type="domain" description="Large ribosomal subunit protein uL30-like ferredoxin-like fold" evidence="6">
    <location>
        <begin position="46"/>
        <end position="96"/>
    </location>
</feature>
<evidence type="ECO:0000256" key="5">
    <source>
        <dbReference type="SAM" id="MobiDB-lite"/>
    </source>
</evidence>